<feature type="transmembrane region" description="Helical" evidence="10">
    <location>
        <begin position="210"/>
        <end position="232"/>
    </location>
</feature>
<dbReference type="GO" id="GO:0016020">
    <property type="term" value="C:membrane"/>
    <property type="evidence" value="ECO:0007669"/>
    <property type="project" value="UniProtKB-SubCell"/>
</dbReference>
<dbReference type="AlphaFoldDB" id="A0A316Z0U3"/>
<proteinExistence type="inferred from homology"/>
<evidence type="ECO:0000256" key="1">
    <source>
        <dbReference type="ARBA" id="ARBA00004141"/>
    </source>
</evidence>
<evidence type="ECO:0000256" key="9">
    <source>
        <dbReference type="SAM" id="MobiDB-lite"/>
    </source>
</evidence>
<dbReference type="GO" id="GO:0035673">
    <property type="term" value="F:oligopeptide transmembrane transporter activity"/>
    <property type="evidence" value="ECO:0007669"/>
    <property type="project" value="InterPro"/>
</dbReference>
<dbReference type="RefSeq" id="XP_025595400.1">
    <property type="nucleotide sequence ID" value="XM_025744434.1"/>
</dbReference>
<dbReference type="NCBIfam" id="TIGR00727">
    <property type="entry name" value="ISP4_OPT"/>
    <property type="match status" value="1"/>
</dbReference>
<feature type="compositionally biased region" description="Basic and acidic residues" evidence="9">
    <location>
        <begin position="65"/>
        <end position="75"/>
    </location>
</feature>
<accession>A0A316Z0U3</accession>
<feature type="transmembrane region" description="Helical" evidence="10">
    <location>
        <begin position="268"/>
        <end position="288"/>
    </location>
</feature>
<feature type="compositionally biased region" description="Acidic residues" evidence="9">
    <location>
        <begin position="43"/>
        <end position="58"/>
    </location>
</feature>
<dbReference type="InterPro" id="IPR004813">
    <property type="entry name" value="OPT"/>
</dbReference>
<keyword evidence="5" id="KW-0571">Peptide transport</keyword>
<protein>
    <submittedName>
        <fullName evidence="11">Putative OPT1-high-affinity glutathione transporter</fullName>
    </submittedName>
</protein>
<feature type="transmembrane region" description="Helical" evidence="10">
    <location>
        <begin position="417"/>
        <end position="441"/>
    </location>
</feature>
<keyword evidence="8 10" id="KW-0472">Membrane</keyword>
<dbReference type="GO" id="GO:0015031">
    <property type="term" value="P:protein transport"/>
    <property type="evidence" value="ECO:0007669"/>
    <property type="project" value="UniProtKB-KW"/>
</dbReference>
<dbReference type="Proteomes" id="UP000245946">
    <property type="component" value="Unassembled WGS sequence"/>
</dbReference>
<organism evidence="11 12">
    <name type="scientific">Tilletiopsis washingtonensis</name>
    <dbReference type="NCBI Taxonomy" id="58919"/>
    <lineage>
        <taxon>Eukaryota</taxon>
        <taxon>Fungi</taxon>
        <taxon>Dikarya</taxon>
        <taxon>Basidiomycota</taxon>
        <taxon>Ustilaginomycotina</taxon>
        <taxon>Exobasidiomycetes</taxon>
        <taxon>Entylomatales</taxon>
        <taxon>Entylomatales incertae sedis</taxon>
        <taxon>Tilletiopsis</taxon>
    </lineage>
</organism>
<dbReference type="NCBIfam" id="TIGR00728">
    <property type="entry name" value="OPT_sfam"/>
    <property type="match status" value="1"/>
</dbReference>
<comment type="subcellular location">
    <subcellularLocation>
        <location evidence="1">Membrane</location>
        <topology evidence="1">Multi-pass membrane protein</topology>
    </subcellularLocation>
</comment>
<comment type="similarity">
    <text evidence="2">Belongs to the oligopeptide OPT transporter family.</text>
</comment>
<keyword evidence="6" id="KW-0653">Protein transport</keyword>
<evidence type="ECO:0000256" key="2">
    <source>
        <dbReference type="ARBA" id="ARBA00008807"/>
    </source>
</evidence>
<evidence type="ECO:0000256" key="10">
    <source>
        <dbReference type="SAM" id="Phobius"/>
    </source>
</evidence>
<reference evidence="11 12" key="1">
    <citation type="journal article" date="2018" name="Mol. Biol. Evol.">
        <title>Broad Genomic Sampling Reveals a Smut Pathogenic Ancestry of the Fungal Clade Ustilaginomycotina.</title>
        <authorList>
            <person name="Kijpornyongpan T."/>
            <person name="Mondo S.J."/>
            <person name="Barry K."/>
            <person name="Sandor L."/>
            <person name="Lee J."/>
            <person name="Lipzen A."/>
            <person name="Pangilinan J."/>
            <person name="LaButti K."/>
            <person name="Hainaut M."/>
            <person name="Henrissat B."/>
            <person name="Grigoriev I.V."/>
            <person name="Spatafora J.W."/>
            <person name="Aime M.C."/>
        </authorList>
    </citation>
    <scope>NUCLEOTIDE SEQUENCE [LARGE SCALE GENOMIC DNA]</scope>
    <source>
        <strain evidence="11 12">MCA 4186</strain>
    </source>
</reference>
<dbReference type="GeneID" id="37271978"/>
<evidence type="ECO:0000256" key="4">
    <source>
        <dbReference type="ARBA" id="ARBA00022692"/>
    </source>
</evidence>
<dbReference type="EMBL" id="KZ819306">
    <property type="protein sequence ID" value="PWN95121.1"/>
    <property type="molecule type" value="Genomic_DNA"/>
</dbReference>
<feature type="transmembrane region" description="Helical" evidence="10">
    <location>
        <begin position="238"/>
        <end position="256"/>
    </location>
</feature>
<feature type="transmembrane region" description="Helical" evidence="10">
    <location>
        <begin position="471"/>
        <end position="490"/>
    </location>
</feature>
<evidence type="ECO:0000313" key="11">
    <source>
        <dbReference type="EMBL" id="PWN95121.1"/>
    </source>
</evidence>
<evidence type="ECO:0000313" key="12">
    <source>
        <dbReference type="Proteomes" id="UP000245946"/>
    </source>
</evidence>
<feature type="region of interest" description="Disordered" evidence="9">
    <location>
        <begin position="1"/>
        <end position="83"/>
    </location>
</feature>
<dbReference type="OrthoDB" id="9986677at2759"/>
<evidence type="ECO:0000256" key="5">
    <source>
        <dbReference type="ARBA" id="ARBA00022856"/>
    </source>
</evidence>
<feature type="transmembrane region" description="Helical" evidence="10">
    <location>
        <begin position="729"/>
        <end position="755"/>
    </location>
</feature>
<evidence type="ECO:0000256" key="7">
    <source>
        <dbReference type="ARBA" id="ARBA00022989"/>
    </source>
</evidence>
<dbReference type="InterPro" id="IPR004648">
    <property type="entry name" value="Oligpept_transpt"/>
</dbReference>
<keyword evidence="12" id="KW-1185">Reference proteome</keyword>
<evidence type="ECO:0000256" key="3">
    <source>
        <dbReference type="ARBA" id="ARBA00022448"/>
    </source>
</evidence>
<gene>
    <name evidence="11" type="ORF">FA09DRAFT_341336</name>
</gene>
<feature type="transmembrane region" description="Helical" evidence="10">
    <location>
        <begin position="132"/>
        <end position="149"/>
    </location>
</feature>
<dbReference type="PANTHER" id="PTHR22601">
    <property type="entry name" value="ISP4 LIKE PROTEIN"/>
    <property type="match status" value="1"/>
</dbReference>
<feature type="transmembrane region" description="Helical" evidence="10">
    <location>
        <begin position="340"/>
        <end position="362"/>
    </location>
</feature>
<dbReference type="Pfam" id="PF03169">
    <property type="entry name" value="OPT"/>
    <property type="match status" value="1"/>
</dbReference>
<keyword evidence="4 10" id="KW-0812">Transmembrane</keyword>
<sequence length="788" mass="87114">MSGLDSPRRRRDTSIDRYSTPTTSRRESPSLELHALRSAKVNEEEDEEDYDDADDEEALLSAPEARLHDEERKPQDLTGDDPASLIRRAVPETDDVTMPALTLRAVVLGSMFSCLGAAVTQLFFYRSNSPSFSSYFIILISLPLGRWLAKVTPKRTVRFPLFGDVALNPGPFNIKEHVLIAVISSSGAHSAYASDIINVQDLFFNQQMSVFASLVLLLSTQTLGFGFAGLLHSVLVKPVAMIFPSTLVVTTMFHTLHGAQSADTRPRLRFFMFAFIAVLVYQTLPNLLAPTLSSVALLCMLNNENKVFTVLSSGFRGFGVLNFSFDWSAVGTSGPLYTPLWAAINYYVGFAGAMYLVMPILYFSNFWQAKRFASPINAALYDHVNYEKFDVMSVLTPENTLDNAKWAKVTPVYTTPWFAISYGISFATLTSMISHVLLWYGGDIKRAMFARPGEDYHARQMRHYPSVPRSWYLGTLAVSLSSAIILVATSPLQLPVYGLLLAVLLAIVFLVPVGLIKAISDTTIGLNVVTEFVWGLLSPGSPVGNATFKCFGYLAMGQALDLTVDLKLAHYLKIPPRHMFLAQMLGTVIGAFVNLAVLRLVLNPEAGYRAFLTGEKIDPSGQWDGRKVHIFFSATIIWGAIGPARFFVGAYKKLYWGFFLGAIGPVIPWLLNKRWRHPYWRLINFPVILHAAGSPPQTPTNVILSGCIAAMTAQWWVRKHHPKFFAKRIYVLSAALDAGSSVNALVVFMLSITLLKAFPGLLGNWYLRPALDAEHCTPEPHVAAVGAS</sequence>
<feature type="transmembrane region" description="Helical" evidence="10">
    <location>
        <begin position="628"/>
        <end position="647"/>
    </location>
</feature>
<feature type="transmembrane region" description="Helical" evidence="10">
    <location>
        <begin position="580"/>
        <end position="602"/>
    </location>
</feature>
<name>A0A316Z0U3_9BASI</name>
<keyword evidence="7 10" id="KW-1133">Transmembrane helix</keyword>
<evidence type="ECO:0000256" key="6">
    <source>
        <dbReference type="ARBA" id="ARBA00022927"/>
    </source>
</evidence>
<evidence type="ECO:0000256" key="8">
    <source>
        <dbReference type="ARBA" id="ARBA00023136"/>
    </source>
</evidence>
<feature type="transmembrane region" description="Helical" evidence="10">
    <location>
        <begin position="496"/>
        <end position="516"/>
    </location>
</feature>
<feature type="transmembrane region" description="Helical" evidence="10">
    <location>
        <begin position="105"/>
        <end position="126"/>
    </location>
</feature>
<keyword evidence="3" id="KW-0813">Transport</keyword>
<feature type="transmembrane region" description="Helical" evidence="10">
    <location>
        <begin position="654"/>
        <end position="671"/>
    </location>
</feature>